<dbReference type="SUPFAM" id="SSF47384">
    <property type="entry name" value="Homodimeric domain of signal transducing histidine kinase"/>
    <property type="match status" value="1"/>
</dbReference>
<name>A0A9D1H6P3_9FIRM</name>
<dbReference type="GO" id="GO:0005524">
    <property type="term" value="F:ATP binding"/>
    <property type="evidence" value="ECO:0007669"/>
    <property type="project" value="UniProtKB-KW"/>
</dbReference>
<protein>
    <recommendedName>
        <fullName evidence="3">histidine kinase</fullName>
        <ecNumber evidence="3">2.7.13.3</ecNumber>
    </recommendedName>
</protein>
<evidence type="ECO:0000313" key="14">
    <source>
        <dbReference type="EMBL" id="HIT94087.1"/>
    </source>
</evidence>
<dbReference type="Gene3D" id="1.10.287.130">
    <property type="match status" value="1"/>
</dbReference>
<comment type="catalytic activity">
    <reaction evidence="1">
        <text>ATP + protein L-histidine = ADP + protein N-phospho-L-histidine.</text>
        <dbReference type="EC" id="2.7.13.3"/>
    </reaction>
</comment>
<evidence type="ECO:0000256" key="7">
    <source>
        <dbReference type="ARBA" id="ARBA00022741"/>
    </source>
</evidence>
<dbReference type="EMBL" id="DVLW01000076">
    <property type="protein sequence ID" value="HIT94087.1"/>
    <property type="molecule type" value="Genomic_DNA"/>
</dbReference>
<dbReference type="FunFam" id="1.10.287.130:FF:000008">
    <property type="entry name" value="Two-component sensor histidine kinase"/>
    <property type="match status" value="1"/>
</dbReference>
<dbReference type="AlphaFoldDB" id="A0A9D1H6P3"/>
<keyword evidence="6" id="KW-0808">Transferase</keyword>
<dbReference type="GO" id="GO:0005886">
    <property type="term" value="C:plasma membrane"/>
    <property type="evidence" value="ECO:0007669"/>
    <property type="project" value="UniProtKB-SubCell"/>
</dbReference>
<dbReference type="GO" id="GO:0004721">
    <property type="term" value="F:phosphoprotein phosphatase activity"/>
    <property type="evidence" value="ECO:0007669"/>
    <property type="project" value="TreeGrafter"/>
</dbReference>
<evidence type="ECO:0000256" key="4">
    <source>
        <dbReference type="ARBA" id="ARBA00022475"/>
    </source>
</evidence>
<dbReference type="InterPro" id="IPR003594">
    <property type="entry name" value="HATPase_dom"/>
</dbReference>
<evidence type="ECO:0000256" key="1">
    <source>
        <dbReference type="ARBA" id="ARBA00000085"/>
    </source>
</evidence>
<dbReference type="InterPro" id="IPR003661">
    <property type="entry name" value="HisK_dim/P_dom"/>
</dbReference>
<keyword evidence="5" id="KW-0597">Phosphoprotein</keyword>
<dbReference type="Pfam" id="PF00512">
    <property type="entry name" value="HisKA"/>
    <property type="match status" value="1"/>
</dbReference>
<dbReference type="SMART" id="SM00387">
    <property type="entry name" value="HATPase_c"/>
    <property type="match status" value="1"/>
</dbReference>
<dbReference type="InterPro" id="IPR050351">
    <property type="entry name" value="BphY/WalK/GraS-like"/>
</dbReference>
<dbReference type="InterPro" id="IPR036890">
    <property type="entry name" value="HATPase_C_sf"/>
</dbReference>
<dbReference type="InterPro" id="IPR036097">
    <property type="entry name" value="HisK_dim/P_sf"/>
</dbReference>
<evidence type="ECO:0000256" key="5">
    <source>
        <dbReference type="ARBA" id="ARBA00022553"/>
    </source>
</evidence>
<comment type="caution">
    <text evidence="14">The sequence shown here is derived from an EMBL/GenBank/DDBJ whole genome shotgun (WGS) entry which is preliminary data.</text>
</comment>
<reference evidence="14" key="2">
    <citation type="journal article" date="2021" name="PeerJ">
        <title>Extensive microbial diversity within the chicken gut microbiome revealed by metagenomics and culture.</title>
        <authorList>
            <person name="Gilroy R."/>
            <person name="Ravi A."/>
            <person name="Getino M."/>
            <person name="Pursley I."/>
            <person name="Horton D.L."/>
            <person name="Alikhan N.F."/>
            <person name="Baker D."/>
            <person name="Gharbi K."/>
            <person name="Hall N."/>
            <person name="Watson M."/>
            <person name="Adriaenssens E.M."/>
            <person name="Foster-Nyarko E."/>
            <person name="Jarju S."/>
            <person name="Secka A."/>
            <person name="Antonio M."/>
            <person name="Oren A."/>
            <person name="Chaudhuri R.R."/>
            <person name="La Ragione R."/>
            <person name="Hildebrand F."/>
            <person name="Pallen M.J."/>
        </authorList>
    </citation>
    <scope>NUCLEOTIDE SEQUENCE</scope>
    <source>
        <strain evidence="14">ChiBcec7-5410</strain>
    </source>
</reference>
<dbReference type="PANTHER" id="PTHR45453:SF1">
    <property type="entry name" value="PHOSPHATE REGULON SENSOR PROTEIN PHOR"/>
    <property type="match status" value="1"/>
</dbReference>
<dbReference type="SMART" id="SM00388">
    <property type="entry name" value="HisKA"/>
    <property type="match status" value="1"/>
</dbReference>
<proteinExistence type="predicted"/>
<feature type="transmembrane region" description="Helical" evidence="12">
    <location>
        <begin position="137"/>
        <end position="162"/>
    </location>
</feature>
<organism evidence="14 15">
    <name type="scientific">Candidatus Faecivivens stercoripullorum</name>
    <dbReference type="NCBI Taxonomy" id="2840805"/>
    <lineage>
        <taxon>Bacteria</taxon>
        <taxon>Bacillati</taxon>
        <taxon>Bacillota</taxon>
        <taxon>Clostridia</taxon>
        <taxon>Eubacteriales</taxon>
        <taxon>Oscillospiraceae</taxon>
        <taxon>Oscillospiraceae incertae sedis</taxon>
        <taxon>Candidatus Faecivivens</taxon>
    </lineage>
</organism>
<keyword evidence="8 14" id="KW-0418">Kinase</keyword>
<gene>
    <name evidence="14" type="ORF">IAC43_02770</name>
</gene>
<keyword evidence="12" id="KW-0812">Transmembrane</keyword>
<keyword evidence="7" id="KW-0547">Nucleotide-binding</keyword>
<dbReference type="Gene3D" id="3.30.565.10">
    <property type="entry name" value="Histidine kinase-like ATPase, C-terminal domain"/>
    <property type="match status" value="1"/>
</dbReference>
<keyword evidence="12" id="KW-1133">Transmembrane helix</keyword>
<dbReference type="PROSITE" id="PS50109">
    <property type="entry name" value="HIS_KIN"/>
    <property type="match status" value="1"/>
</dbReference>
<dbReference type="InterPro" id="IPR005467">
    <property type="entry name" value="His_kinase_dom"/>
</dbReference>
<evidence type="ECO:0000256" key="10">
    <source>
        <dbReference type="ARBA" id="ARBA00023012"/>
    </source>
</evidence>
<feature type="domain" description="Histidine kinase" evidence="13">
    <location>
        <begin position="220"/>
        <end position="435"/>
    </location>
</feature>
<dbReference type="PRINTS" id="PR00344">
    <property type="entry name" value="BCTRLSENSOR"/>
</dbReference>
<reference evidence="14" key="1">
    <citation type="submission" date="2020-10" db="EMBL/GenBank/DDBJ databases">
        <authorList>
            <person name="Gilroy R."/>
        </authorList>
    </citation>
    <scope>NUCLEOTIDE SEQUENCE</scope>
    <source>
        <strain evidence="14">ChiBcec7-5410</strain>
    </source>
</reference>
<dbReference type="Pfam" id="PF02518">
    <property type="entry name" value="HATPase_c"/>
    <property type="match status" value="1"/>
</dbReference>
<evidence type="ECO:0000259" key="13">
    <source>
        <dbReference type="PROSITE" id="PS50109"/>
    </source>
</evidence>
<evidence type="ECO:0000256" key="3">
    <source>
        <dbReference type="ARBA" id="ARBA00012438"/>
    </source>
</evidence>
<dbReference type="EC" id="2.7.13.3" evidence="3"/>
<keyword evidence="9" id="KW-0067">ATP-binding</keyword>
<accession>A0A9D1H6P3</accession>
<evidence type="ECO:0000256" key="12">
    <source>
        <dbReference type="SAM" id="Phobius"/>
    </source>
</evidence>
<dbReference type="GO" id="GO:0000155">
    <property type="term" value="F:phosphorelay sensor kinase activity"/>
    <property type="evidence" value="ECO:0007669"/>
    <property type="project" value="InterPro"/>
</dbReference>
<dbReference type="GO" id="GO:0016036">
    <property type="term" value="P:cellular response to phosphate starvation"/>
    <property type="evidence" value="ECO:0007669"/>
    <property type="project" value="TreeGrafter"/>
</dbReference>
<dbReference type="SUPFAM" id="SSF55874">
    <property type="entry name" value="ATPase domain of HSP90 chaperone/DNA topoisomerase II/histidine kinase"/>
    <property type="match status" value="1"/>
</dbReference>
<evidence type="ECO:0000256" key="2">
    <source>
        <dbReference type="ARBA" id="ARBA00004236"/>
    </source>
</evidence>
<keyword evidence="4" id="KW-1003">Cell membrane</keyword>
<dbReference type="CDD" id="cd00075">
    <property type="entry name" value="HATPase"/>
    <property type="match status" value="1"/>
</dbReference>
<evidence type="ECO:0000313" key="15">
    <source>
        <dbReference type="Proteomes" id="UP000824160"/>
    </source>
</evidence>
<keyword evidence="11 12" id="KW-0472">Membrane</keyword>
<dbReference type="InterPro" id="IPR004358">
    <property type="entry name" value="Sig_transdc_His_kin-like_C"/>
</dbReference>
<dbReference type="CDD" id="cd00082">
    <property type="entry name" value="HisKA"/>
    <property type="match status" value="1"/>
</dbReference>
<keyword evidence="10" id="KW-0902">Two-component regulatory system</keyword>
<evidence type="ECO:0000256" key="8">
    <source>
        <dbReference type="ARBA" id="ARBA00022777"/>
    </source>
</evidence>
<dbReference type="Proteomes" id="UP000824160">
    <property type="component" value="Unassembled WGS sequence"/>
</dbReference>
<dbReference type="FunFam" id="3.30.565.10:FF:000006">
    <property type="entry name" value="Sensor histidine kinase WalK"/>
    <property type="match status" value="1"/>
</dbReference>
<evidence type="ECO:0000256" key="9">
    <source>
        <dbReference type="ARBA" id="ARBA00022840"/>
    </source>
</evidence>
<sequence length="435" mass="48050">MLVLATTAISIALVTLSMVYYGSFCDQVLGDLSTTCRLLVEVYNAGNGEQDVSSAGESVKEMRVTLIESDGSVLFDSDVEAGGMENHLAREEIQKALADGEGSSIRHSDTLSRDTYYYAVLLDDGRVLRVSRDAISLWQFLLSAVPMVLALLVVLLFLSAILTRHLTNRLVRPIVMMGENIEKPGYKSPYPELVPFISTIRSQHQELKKTSELRQEFTANVSHELKTPLTSISGYAELMENGIIQADEVPYYARQIRDSATRLITLINDIIQLSKLDSPVLEVLFEQVNLYAVARKVVDSMQVNASAREVTLTLTGSEVTICANRGMIEELITNLCDNAIRYNYKGGAVRVSVVPLKGRAVLSVQDTGIGISQADQERVFERFYRVDKSRSKETGGTGLGLSIVKHIVAQHHADLKLESELGKGTNIRVIFRTES</sequence>
<dbReference type="PANTHER" id="PTHR45453">
    <property type="entry name" value="PHOSPHATE REGULON SENSOR PROTEIN PHOR"/>
    <property type="match status" value="1"/>
</dbReference>
<evidence type="ECO:0000256" key="6">
    <source>
        <dbReference type="ARBA" id="ARBA00022679"/>
    </source>
</evidence>
<evidence type="ECO:0000256" key="11">
    <source>
        <dbReference type="ARBA" id="ARBA00023136"/>
    </source>
</evidence>
<comment type="subcellular location">
    <subcellularLocation>
        <location evidence="2">Cell membrane</location>
    </subcellularLocation>
</comment>